<feature type="compositionally biased region" description="Low complexity" evidence="1">
    <location>
        <begin position="328"/>
        <end position="351"/>
    </location>
</feature>
<evidence type="ECO:0008006" key="4">
    <source>
        <dbReference type="Google" id="ProtNLM"/>
    </source>
</evidence>
<dbReference type="Proteomes" id="UP001156398">
    <property type="component" value="Unassembled WGS sequence"/>
</dbReference>
<feature type="compositionally biased region" description="Gly residues" evidence="1">
    <location>
        <begin position="366"/>
        <end position="376"/>
    </location>
</feature>
<feature type="compositionally biased region" description="Polar residues" evidence="1">
    <location>
        <begin position="218"/>
        <end position="227"/>
    </location>
</feature>
<dbReference type="EMBL" id="JAAGKO020000017">
    <property type="protein sequence ID" value="MDI5963749.1"/>
    <property type="molecule type" value="Genomic_DNA"/>
</dbReference>
<feature type="region of interest" description="Disordered" evidence="1">
    <location>
        <begin position="218"/>
        <end position="733"/>
    </location>
</feature>
<feature type="compositionally biased region" description="Acidic residues" evidence="1">
    <location>
        <begin position="895"/>
        <end position="912"/>
    </location>
</feature>
<feature type="region of interest" description="Disordered" evidence="1">
    <location>
        <begin position="1"/>
        <end position="33"/>
    </location>
</feature>
<feature type="region of interest" description="Disordered" evidence="1">
    <location>
        <begin position="832"/>
        <end position="870"/>
    </location>
</feature>
<evidence type="ECO:0000313" key="2">
    <source>
        <dbReference type="EMBL" id="MDI5963749.1"/>
    </source>
</evidence>
<feature type="compositionally biased region" description="Acidic residues" evidence="1">
    <location>
        <begin position="775"/>
        <end position="788"/>
    </location>
</feature>
<comment type="caution">
    <text evidence="2">The sequence shown here is derived from an EMBL/GenBank/DDBJ whole genome shotgun (WGS) entry which is preliminary data.</text>
</comment>
<feature type="region of interest" description="Disordered" evidence="1">
    <location>
        <begin position="768"/>
        <end position="790"/>
    </location>
</feature>
<accession>A0ABT6VZ36</accession>
<evidence type="ECO:0000313" key="3">
    <source>
        <dbReference type="Proteomes" id="UP001156398"/>
    </source>
</evidence>
<proteinExistence type="predicted"/>
<feature type="region of interest" description="Disordered" evidence="1">
    <location>
        <begin position="892"/>
        <end position="917"/>
    </location>
</feature>
<protein>
    <recommendedName>
        <fullName evidence="4">WXG100 family type VII secretion target</fullName>
    </recommendedName>
</protein>
<feature type="compositionally biased region" description="Polar residues" evidence="1">
    <location>
        <begin position="1"/>
        <end position="10"/>
    </location>
</feature>
<feature type="compositionally biased region" description="Low complexity" evidence="1">
    <location>
        <begin position="231"/>
        <end position="241"/>
    </location>
</feature>
<name>A0ABT6VZ36_9ACTN</name>
<reference evidence="2 3" key="1">
    <citation type="submission" date="2023-05" db="EMBL/GenBank/DDBJ databases">
        <title>Streptantibioticus silvisoli sp. nov., acidotolerant actinomycetes 1 from pine litter.</title>
        <authorList>
            <person name="Swiecimska M."/>
            <person name="Golinska P."/>
            <person name="Sangal V."/>
            <person name="Wachnowicz B."/>
            <person name="Goodfellow M."/>
        </authorList>
    </citation>
    <scope>NUCLEOTIDE SEQUENCE [LARGE SCALE GENOMIC DNA]</scope>
    <source>
        <strain evidence="2 3">SL54</strain>
    </source>
</reference>
<sequence>MSGTDYNSGGFNQGDDGAVFGDPGTDPGTISDYDTWDWKQIEAAIKGMSAGVADSGNEDHAQSVASPQSIQDAADAFYEVQLVLAGIAESLANQGKALAGDNGPWKGDAADAFLDMMNTFSKQVAATADVLSGGSTGQHSVPQQLADNAANLTNAQNKIGEIDAWYANQATLMGVTPMSNGLIPISKKPQLVKMMTNDMRAVLKSLASEYQVTIDTVRSPTPITNPLGNGPQDNDPQQQDPADLDDQPDMAGVDPEMPRSLTADPQSTPQLPADLASRFPGDLATGDDPGAGLNSAMTPMDLDKALNPDSALSPSAFPGGLGTGDSGGLPLSDKLATDPSAFDDAAPASFPGSDGVGDGIPDAFPGGLGTGTGTGLDDGIDTPSLKSLSSPGLDDAEPESFPGDLATESGAPEGLDTAGLGGMPGLKSLATDTPGLDGEPEAFPGGDEVGDGVGGAGGMPMSPGMGAGGAGQSGALDPSDASGLLDSDAEPWTGSPDTDADITPGTLPGSPGLDLPTDEESEAFPGSDEVGDGIGGMPMTPGMGAGSAGQNNTTDPSDASGLLDSDAEPWTGSPDTDADITPGTLPGTPGLDLPTDEEAEAFPGSEDVGNGIGGMPMTPGMGAGGAGQNNTTDPSDASGLLDSDAEPWTGSPDTDEITPGALPGVAAQEPAGWTVGADGVPVAVAPEAGSTGMPMMPGAAASSAGREDERSDASGLLEPDAAPWTAGGADTADDEVGSAVGAVAGAGPALGGLVPLLGAGAGEALPRTARAAASGDDDGEQAEPEPELPDDHVAVLDVSGDAGEDTAAWDLAGAAFVPLLWSVPVEDEAEVRAPGYTTEDNGTWGDRPAGEPGGGEAADGPRLSTWRPTRAPATVTPDAAQLLAVGSPLSCAAGADDEWDEELEEPAEETEEEPARRGIADLLVQEGDTWGSAATDGSGAVV</sequence>
<keyword evidence="3" id="KW-1185">Reference proteome</keyword>
<feature type="compositionally biased region" description="Low complexity" evidence="1">
    <location>
        <begin position="675"/>
        <end position="704"/>
    </location>
</feature>
<organism evidence="2 3">
    <name type="scientific">Streptantibioticus silvisoli</name>
    <dbReference type="NCBI Taxonomy" id="2705255"/>
    <lineage>
        <taxon>Bacteria</taxon>
        <taxon>Bacillati</taxon>
        <taxon>Actinomycetota</taxon>
        <taxon>Actinomycetes</taxon>
        <taxon>Kitasatosporales</taxon>
        <taxon>Streptomycetaceae</taxon>
        <taxon>Streptantibioticus</taxon>
    </lineage>
</organism>
<evidence type="ECO:0000256" key="1">
    <source>
        <dbReference type="SAM" id="MobiDB-lite"/>
    </source>
</evidence>
<dbReference type="RefSeq" id="WP_271323691.1">
    <property type="nucleotide sequence ID" value="NZ_JAAGKO020000017.1"/>
</dbReference>
<dbReference type="SUPFAM" id="SSF140453">
    <property type="entry name" value="EsxAB dimer-like"/>
    <property type="match status" value="1"/>
</dbReference>
<gene>
    <name evidence="2" type="ORF">POF43_013665</name>
</gene>
<dbReference type="InterPro" id="IPR036689">
    <property type="entry name" value="ESAT-6-like_sf"/>
</dbReference>